<protein>
    <submittedName>
        <fullName evidence="2">Uncharacterized protein</fullName>
    </submittedName>
</protein>
<organism evidence="2 3">
    <name type="scientific">Volvox reticuliferus</name>
    <dbReference type="NCBI Taxonomy" id="1737510"/>
    <lineage>
        <taxon>Eukaryota</taxon>
        <taxon>Viridiplantae</taxon>
        <taxon>Chlorophyta</taxon>
        <taxon>core chlorophytes</taxon>
        <taxon>Chlorophyceae</taxon>
        <taxon>CS clade</taxon>
        <taxon>Chlamydomonadales</taxon>
        <taxon>Volvocaceae</taxon>
        <taxon>Volvox</taxon>
    </lineage>
</organism>
<comment type="caution">
    <text evidence="2">The sequence shown here is derived from an EMBL/GenBank/DDBJ whole genome shotgun (WGS) entry which is preliminary data.</text>
</comment>
<name>A0A8J4G5K6_9CHLO</name>
<proteinExistence type="predicted"/>
<evidence type="ECO:0000313" key="3">
    <source>
        <dbReference type="Proteomes" id="UP000722791"/>
    </source>
</evidence>
<evidence type="ECO:0000256" key="1">
    <source>
        <dbReference type="SAM" id="MobiDB-lite"/>
    </source>
</evidence>
<feature type="compositionally biased region" description="Low complexity" evidence="1">
    <location>
        <begin position="24"/>
        <end position="35"/>
    </location>
</feature>
<gene>
    <name evidence="2" type="ORF">Vretimale_5231</name>
</gene>
<evidence type="ECO:0000313" key="2">
    <source>
        <dbReference type="EMBL" id="GIM00481.1"/>
    </source>
</evidence>
<feature type="region of interest" description="Disordered" evidence="1">
    <location>
        <begin position="1"/>
        <end position="35"/>
    </location>
</feature>
<dbReference type="AlphaFoldDB" id="A0A8J4G5K6"/>
<reference evidence="2" key="1">
    <citation type="journal article" date="2021" name="Proc. Natl. Acad. Sci. U.S.A.">
        <title>Three genomes in the algal genus Volvox reveal the fate of a haploid sex-determining region after a transition to homothallism.</title>
        <authorList>
            <person name="Yamamoto K."/>
            <person name="Hamaji T."/>
            <person name="Kawai-Toyooka H."/>
            <person name="Matsuzaki R."/>
            <person name="Takahashi F."/>
            <person name="Nishimura Y."/>
            <person name="Kawachi M."/>
            <person name="Noguchi H."/>
            <person name="Minakuchi Y."/>
            <person name="Umen J.G."/>
            <person name="Toyoda A."/>
            <person name="Nozaki H."/>
        </authorList>
    </citation>
    <scope>NUCLEOTIDE SEQUENCE</scope>
    <source>
        <strain evidence="2">NIES-3785</strain>
    </source>
</reference>
<dbReference type="Proteomes" id="UP000722791">
    <property type="component" value="Unassembled WGS sequence"/>
</dbReference>
<sequence length="132" mass="14198">MKAHIENGVEEINESNSSPKRALETSTSGEAGGTTREIRLANVRAKVKALSSGKSFRAFDAITDLIAEVRLSWSSCWRSLRVRDEPPRTVTCASWAATCICLPGTAASGGTCTSGTTACSACGWWRWRLGRC</sequence>
<dbReference type="EMBL" id="BNCQ01000007">
    <property type="protein sequence ID" value="GIM00481.1"/>
    <property type="molecule type" value="Genomic_DNA"/>
</dbReference>
<accession>A0A8J4G5K6</accession>